<comment type="caution">
    <text evidence="2">The sequence shown here is derived from an EMBL/GenBank/DDBJ whole genome shotgun (WGS) entry which is preliminary data.</text>
</comment>
<dbReference type="Pfam" id="PF15572">
    <property type="entry name" value="Imm45"/>
    <property type="match status" value="1"/>
</dbReference>
<sequence length="109" mass="12456">MGNIKLIDSKEDLVRGSILRCKGMYPYEDYVDFMVIEQQGEYALLVISGYKAGLTFVVLPQESVPANNEGYAINIEWLKSNWSKWGYIDCPVTDVHIIFREAPKSFDDV</sequence>
<gene>
    <name evidence="2" type="ORF">A3860_11405</name>
</gene>
<accession>A0A1V9FFM5</accession>
<keyword evidence="3" id="KW-1185">Reference proteome</keyword>
<dbReference type="AlphaFoldDB" id="A0A1V9FFM5"/>
<dbReference type="InterPro" id="IPR029077">
    <property type="entry name" value="Imm45"/>
</dbReference>
<dbReference type="Proteomes" id="UP000192796">
    <property type="component" value="Unassembled WGS sequence"/>
</dbReference>
<evidence type="ECO:0000259" key="1">
    <source>
        <dbReference type="Pfam" id="PF15572"/>
    </source>
</evidence>
<reference evidence="2 3" key="1">
    <citation type="submission" date="2016-03" db="EMBL/GenBank/DDBJ databases">
        <title>Niastella vici sp. nov., isolated from farmland soil.</title>
        <authorList>
            <person name="Chen L."/>
            <person name="Wang D."/>
            <person name="Yang S."/>
            <person name="Wang G."/>
        </authorList>
    </citation>
    <scope>NUCLEOTIDE SEQUENCE [LARGE SCALE GENOMIC DNA]</scope>
    <source>
        <strain evidence="2 3">DJ57</strain>
    </source>
</reference>
<organism evidence="2 3">
    <name type="scientific">Niastella vici</name>
    <dbReference type="NCBI Taxonomy" id="1703345"/>
    <lineage>
        <taxon>Bacteria</taxon>
        <taxon>Pseudomonadati</taxon>
        <taxon>Bacteroidota</taxon>
        <taxon>Chitinophagia</taxon>
        <taxon>Chitinophagales</taxon>
        <taxon>Chitinophagaceae</taxon>
        <taxon>Niastella</taxon>
    </lineage>
</organism>
<name>A0A1V9FFM5_9BACT</name>
<dbReference type="RefSeq" id="WP_216823619.1">
    <property type="nucleotide sequence ID" value="NZ_LVYD01000124.1"/>
</dbReference>
<protein>
    <recommendedName>
        <fullName evidence="1">Immunity protein 45 domain-containing protein</fullName>
    </recommendedName>
</protein>
<dbReference type="EMBL" id="LVYD01000124">
    <property type="protein sequence ID" value="OQP57163.1"/>
    <property type="molecule type" value="Genomic_DNA"/>
</dbReference>
<feature type="domain" description="Immunity protein 45" evidence="1">
    <location>
        <begin position="12"/>
        <end position="97"/>
    </location>
</feature>
<evidence type="ECO:0000313" key="2">
    <source>
        <dbReference type="EMBL" id="OQP57163.1"/>
    </source>
</evidence>
<evidence type="ECO:0000313" key="3">
    <source>
        <dbReference type="Proteomes" id="UP000192796"/>
    </source>
</evidence>
<proteinExistence type="predicted"/>